<proteinExistence type="predicted"/>
<evidence type="ECO:0000313" key="2">
    <source>
        <dbReference type="EMBL" id="KLU99582.1"/>
    </source>
</evidence>
<reference evidence="2 3" key="1">
    <citation type="submission" date="2015-05" db="EMBL/GenBank/DDBJ databases">
        <title>Photobacterium galathea sp. nov.</title>
        <authorList>
            <person name="Machado H."/>
            <person name="Gram L."/>
        </authorList>
    </citation>
    <scope>NUCLEOTIDE SEQUENCE [LARGE SCALE GENOMIC DNA]</scope>
    <source>
        <strain evidence="2 3">DSM 25995</strain>
    </source>
</reference>
<dbReference type="InterPro" id="IPR004352">
    <property type="entry name" value="GH114_TIM-barrel"/>
</dbReference>
<comment type="caution">
    <text evidence="2">The sequence shown here is derived from an EMBL/GenBank/DDBJ whole genome shotgun (WGS) entry which is preliminary data.</text>
</comment>
<feature type="domain" description="Glycoside-hydrolase family GH114 TIM-barrel" evidence="1">
    <location>
        <begin position="33"/>
        <end position="257"/>
    </location>
</feature>
<dbReference type="PANTHER" id="PTHR35273:SF2">
    <property type="entry name" value="ALPHA-GALACTOSIDASE"/>
    <property type="match status" value="1"/>
</dbReference>
<dbReference type="Gene3D" id="3.20.20.70">
    <property type="entry name" value="Aldolase class I"/>
    <property type="match status" value="1"/>
</dbReference>
<keyword evidence="3" id="KW-1185">Reference proteome</keyword>
<organism evidence="2 3">
    <name type="scientific">Photobacterium aphoticum</name>
    <dbReference type="NCBI Taxonomy" id="754436"/>
    <lineage>
        <taxon>Bacteria</taxon>
        <taxon>Pseudomonadati</taxon>
        <taxon>Pseudomonadota</taxon>
        <taxon>Gammaproteobacteria</taxon>
        <taxon>Vibrionales</taxon>
        <taxon>Vibrionaceae</taxon>
        <taxon>Photobacterium</taxon>
    </lineage>
</organism>
<dbReference type="PATRIC" id="fig|754436.4.peg.3546"/>
<accession>A0A0J1GIN7</accession>
<protein>
    <submittedName>
        <fullName evidence="2">Endo alpha-1,4 polygalactosaminidase</fullName>
    </submittedName>
</protein>
<name>A0A0J1GIN7_9GAMM</name>
<dbReference type="EMBL" id="LDOV01000030">
    <property type="protein sequence ID" value="KLU99582.1"/>
    <property type="molecule type" value="Genomic_DNA"/>
</dbReference>
<dbReference type="InterPro" id="IPR017853">
    <property type="entry name" value="GH"/>
</dbReference>
<dbReference type="AlphaFoldDB" id="A0A0J1GIN7"/>
<dbReference type="InterPro" id="IPR013785">
    <property type="entry name" value="Aldolase_TIM"/>
</dbReference>
<evidence type="ECO:0000259" key="1">
    <source>
        <dbReference type="Pfam" id="PF03537"/>
    </source>
</evidence>
<dbReference type="Pfam" id="PF03537">
    <property type="entry name" value="Glyco_hydro_114"/>
    <property type="match status" value="1"/>
</dbReference>
<sequence>MPDTGAVDPISIDPESLSPITTGNWYRPAVMTTWQWQLNGTVNTTYDVAMYDIDLFDSSETLIQDLQAKDIKVICYFSAGSYEEWRPDATAFESAELGNALDGWPGERWLDIRSSNVLLIMKERLDLAVQKGCDGVEPDNVDGYKNNTGFDLTADDQLTFNRLLANEAHARNLSIGLKNNVEQVPELVTYFDFAVNEQCFEFNECQQLAPFIEQGKAVFNVEYEQKYQQNTADKEALCARSREMQFSTLILPLDLNDTFRLSCL</sequence>
<evidence type="ECO:0000313" key="3">
    <source>
        <dbReference type="Proteomes" id="UP000036426"/>
    </source>
</evidence>
<dbReference type="Proteomes" id="UP000036426">
    <property type="component" value="Unassembled WGS sequence"/>
</dbReference>
<gene>
    <name evidence="2" type="ORF">ABT58_16740</name>
</gene>
<dbReference type="PANTHER" id="PTHR35273">
    <property type="entry name" value="ALPHA-1,4 POLYGALACTOSAMINIDASE, PUTATIVE (AFU_ORTHOLOGUE AFUA_3G07890)-RELATED"/>
    <property type="match status" value="1"/>
</dbReference>
<dbReference type="SUPFAM" id="SSF51445">
    <property type="entry name" value="(Trans)glycosidases"/>
    <property type="match status" value="1"/>
</dbReference>